<keyword evidence="2" id="KW-1185">Reference proteome</keyword>
<name>A0A0M3IGZ1_ASCLU</name>
<dbReference type="WBParaSite" id="ALUE_0001762301-mRNA-1">
    <property type="protein sequence ID" value="ALUE_0001762301-mRNA-1"/>
    <property type="gene ID" value="ALUE_0001762301"/>
</dbReference>
<organism evidence="2 3">
    <name type="scientific">Ascaris lumbricoides</name>
    <name type="common">Giant roundworm</name>
    <dbReference type="NCBI Taxonomy" id="6252"/>
    <lineage>
        <taxon>Eukaryota</taxon>
        <taxon>Metazoa</taxon>
        <taxon>Ecdysozoa</taxon>
        <taxon>Nematoda</taxon>
        <taxon>Chromadorea</taxon>
        <taxon>Rhabditida</taxon>
        <taxon>Spirurina</taxon>
        <taxon>Ascaridomorpha</taxon>
        <taxon>Ascaridoidea</taxon>
        <taxon>Ascarididae</taxon>
        <taxon>Ascaris</taxon>
    </lineage>
</organism>
<evidence type="ECO:0000256" key="1">
    <source>
        <dbReference type="SAM" id="MobiDB-lite"/>
    </source>
</evidence>
<sequence>MNIMSRNFPFNLFAFFFEFFRKLSIVEEVFAHVTLWERGRGNKEFIRYYEDAKEGERVRSIGCGINQKGARLTAVGFGKPIHSETKTTGSGRVCGTKEPIRGSV</sequence>
<proteinExistence type="predicted"/>
<dbReference type="AlphaFoldDB" id="A0A0M3IGZ1"/>
<reference evidence="3" key="1">
    <citation type="submission" date="2017-02" db="UniProtKB">
        <authorList>
            <consortium name="WormBaseParasite"/>
        </authorList>
    </citation>
    <scope>IDENTIFICATION</scope>
</reference>
<accession>A0A0M3IGZ1</accession>
<evidence type="ECO:0000313" key="2">
    <source>
        <dbReference type="Proteomes" id="UP000036681"/>
    </source>
</evidence>
<feature type="region of interest" description="Disordered" evidence="1">
    <location>
        <begin position="83"/>
        <end position="104"/>
    </location>
</feature>
<dbReference type="Proteomes" id="UP000036681">
    <property type="component" value="Unplaced"/>
</dbReference>
<evidence type="ECO:0000313" key="3">
    <source>
        <dbReference type="WBParaSite" id="ALUE_0001762301-mRNA-1"/>
    </source>
</evidence>
<protein>
    <submittedName>
        <fullName evidence="3">Uncharacterized protein</fullName>
    </submittedName>
</protein>